<dbReference type="NCBIfam" id="TIGR01790">
    <property type="entry name" value="carotene-cycl"/>
    <property type="match status" value="1"/>
</dbReference>
<comment type="pathway">
    <text evidence="1">Carotenoid biosynthesis.</text>
</comment>
<dbReference type="PANTHER" id="PTHR39757">
    <property type="match status" value="1"/>
</dbReference>
<accession>A0A2P2MIA6</accession>
<evidence type="ECO:0000313" key="4">
    <source>
        <dbReference type="EMBL" id="MBX29945.1"/>
    </source>
</evidence>
<reference evidence="4" key="1">
    <citation type="submission" date="2018-02" db="EMBL/GenBank/DDBJ databases">
        <title>Rhizophora mucronata_Transcriptome.</title>
        <authorList>
            <person name="Meera S.P."/>
            <person name="Sreeshan A."/>
            <person name="Augustine A."/>
        </authorList>
    </citation>
    <scope>NUCLEOTIDE SEQUENCE</scope>
    <source>
        <tissue evidence="4">Leaf</tissue>
    </source>
</reference>
<dbReference type="InterPro" id="IPR036188">
    <property type="entry name" value="FAD/NAD-bd_sf"/>
</dbReference>
<dbReference type="EMBL" id="GGEC01049461">
    <property type="protein sequence ID" value="MBX29945.1"/>
    <property type="molecule type" value="Transcribed_RNA"/>
</dbReference>
<dbReference type="GO" id="GO:0016860">
    <property type="term" value="F:intramolecular oxidoreductase activity"/>
    <property type="evidence" value="ECO:0007669"/>
    <property type="project" value="UniProtKB-ARBA"/>
</dbReference>
<evidence type="ECO:0000256" key="3">
    <source>
        <dbReference type="ARBA" id="ARBA00023235"/>
    </source>
</evidence>
<name>A0A2P2MIA6_RHIMU</name>
<evidence type="ECO:0000256" key="1">
    <source>
        <dbReference type="ARBA" id="ARBA00004829"/>
    </source>
</evidence>
<dbReference type="SUPFAM" id="SSF51905">
    <property type="entry name" value="FAD/NAD(P)-binding domain"/>
    <property type="match status" value="1"/>
</dbReference>
<protein>
    <submittedName>
        <fullName evidence="4">Uncharacterized protein MANES_16G099600</fullName>
    </submittedName>
</protein>
<dbReference type="PANTHER" id="PTHR39757:SF3">
    <property type="entry name" value="LYCOPENE EPSILON CYCLASE, CHLOROPLASTIC"/>
    <property type="match status" value="1"/>
</dbReference>
<keyword evidence="3" id="KW-0413">Isomerase</keyword>
<dbReference type="InterPro" id="IPR010108">
    <property type="entry name" value="Lycopene_cyclase_b/e"/>
</dbReference>
<dbReference type="GO" id="GO:0016117">
    <property type="term" value="P:carotenoid biosynthetic process"/>
    <property type="evidence" value="ECO:0007669"/>
    <property type="project" value="InterPro"/>
</dbReference>
<proteinExistence type="inferred from homology"/>
<dbReference type="Pfam" id="PF05834">
    <property type="entry name" value="Lycopene_cycl"/>
    <property type="match status" value="1"/>
</dbReference>
<comment type="similarity">
    <text evidence="2">Belongs to the lycopene cyclase family.</text>
</comment>
<evidence type="ECO:0000256" key="2">
    <source>
        <dbReference type="ARBA" id="ARBA00006599"/>
    </source>
</evidence>
<organism evidence="4">
    <name type="scientific">Rhizophora mucronata</name>
    <name type="common">Asiatic mangrove</name>
    <dbReference type="NCBI Taxonomy" id="61149"/>
    <lineage>
        <taxon>Eukaryota</taxon>
        <taxon>Viridiplantae</taxon>
        <taxon>Streptophyta</taxon>
        <taxon>Embryophyta</taxon>
        <taxon>Tracheophyta</taxon>
        <taxon>Spermatophyta</taxon>
        <taxon>Magnoliopsida</taxon>
        <taxon>eudicotyledons</taxon>
        <taxon>Gunneridae</taxon>
        <taxon>Pentapetalae</taxon>
        <taxon>rosids</taxon>
        <taxon>fabids</taxon>
        <taxon>Malpighiales</taxon>
        <taxon>Rhizophoraceae</taxon>
        <taxon>Rhizophora</taxon>
    </lineage>
</organism>
<dbReference type="GO" id="GO:0016705">
    <property type="term" value="F:oxidoreductase activity, acting on paired donors, with incorporation or reduction of molecular oxygen"/>
    <property type="evidence" value="ECO:0007669"/>
    <property type="project" value="InterPro"/>
</dbReference>
<dbReference type="AlphaFoldDB" id="A0A2P2MIA6"/>
<dbReference type="Gene3D" id="3.50.50.60">
    <property type="entry name" value="FAD/NAD(P)-binding domain"/>
    <property type="match status" value="1"/>
</dbReference>
<sequence>MESLGAPNFAAMAAYYRPTWSSPRRTTPARRRQSMLKSKRCVLYQVRASSAAGRESSVAVKEGFADEEDYKKAGGSQLVFVEMQQNKYMEKQSKLADKLQPIPVGNGILDLVVIGCGPAGLSLASESAKLGLSVGLIGPDLPFTNNYGVWEDEFRDLGLEGCIEHVWRDTIVYLDDDDPIMIGRAYGRVSQHLLHEELLRRCIESGVLYLSSKVGRIDEAGDGHSIIACDNDIFISCRLASVASGAASGKLLQYEVGGPQVSVQTAYGVEVEVENNPYDPSLMVFMDYRDYMKQKVPCLEAECPTFLYAMPMSSTRVFFEVCSM</sequence>